<dbReference type="InterPro" id="IPR051320">
    <property type="entry name" value="Viral_Replic_Matur_Polypro"/>
</dbReference>
<proteinExistence type="predicted"/>
<dbReference type="Gene3D" id="3.30.70.270">
    <property type="match status" value="1"/>
</dbReference>
<dbReference type="AlphaFoldDB" id="A0A085MPZ7"/>
<reference evidence="1" key="1">
    <citation type="journal article" date="2014" name="Nat. Genet.">
        <title>Genome and transcriptome of the porcine whipworm Trichuris suis.</title>
        <authorList>
            <person name="Jex A.R."/>
            <person name="Nejsum P."/>
            <person name="Schwarz E.M."/>
            <person name="Hu L."/>
            <person name="Young N.D."/>
            <person name="Hall R.S."/>
            <person name="Korhonen P.K."/>
            <person name="Liao S."/>
            <person name="Thamsborg S."/>
            <person name="Xia J."/>
            <person name="Xu P."/>
            <person name="Wang S."/>
            <person name="Scheerlinck J.P."/>
            <person name="Hofmann A."/>
            <person name="Sternberg P.W."/>
            <person name="Wang J."/>
            <person name="Gasser R.B."/>
        </authorList>
    </citation>
    <scope>NUCLEOTIDE SEQUENCE [LARGE SCALE GENOMIC DNA]</scope>
    <source>
        <strain evidence="1">DCEP-RM93F</strain>
    </source>
</reference>
<dbReference type="PANTHER" id="PTHR33064">
    <property type="entry name" value="POL PROTEIN"/>
    <property type="match status" value="1"/>
</dbReference>
<dbReference type="EMBL" id="KL368236">
    <property type="protein sequence ID" value="KFD59293.1"/>
    <property type="molecule type" value="Genomic_DNA"/>
</dbReference>
<dbReference type="Proteomes" id="UP000030758">
    <property type="component" value="Unassembled WGS sequence"/>
</dbReference>
<name>A0A085MPZ7_9BILA</name>
<sequence length="158" mass="17765">RLFQRFLSYGVRINPSNCLLATSTFTFLGHQVDCNGVRPAAEKVEAVLTFPAPATTKELRQFRPFWPDIATTLGPLHAIVSRNCQRITLSQAETKTFEAAKRALSNATLPYHPDPSAPTALWWTLLTRLWERYCSNTRTAGGDQQLFFGSLRRAPGQR</sequence>
<dbReference type="PANTHER" id="PTHR33064:SF37">
    <property type="entry name" value="RIBONUCLEASE H"/>
    <property type="match status" value="1"/>
</dbReference>
<dbReference type="InterPro" id="IPR043128">
    <property type="entry name" value="Rev_trsase/Diguanyl_cyclase"/>
</dbReference>
<organism evidence="1">
    <name type="scientific">Trichuris suis</name>
    <name type="common">pig whipworm</name>
    <dbReference type="NCBI Taxonomy" id="68888"/>
    <lineage>
        <taxon>Eukaryota</taxon>
        <taxon>Metazoa</taxon>
        <taxon>Ecdysozoa</taxon>
        <taxon>Nematoda</taxon>
        <taxon>Enoplea</taxon>
        <taxon>Dorylaimia</taxon>
        <taxon>Trichinellida</taxon>
        <taxon>Trichuridae</taxon>
        <taxon>Trichuris</taxon>
    </lineage>
</organism>
<evidence type="ECO:0000313" key="1">
    <source>
        <dbReference type="EMBL" id="KFD59293.1"/>
    </source>
</evidence>
<protein>
    <recommendedName>
        <fullName evidence="2">Reverse transcriptase/retrotransposon-derived protein RNase H-like domain-containing protein</fullName>
    </recommendedName>
</protein>
<dbReference type="InterPro" id="IPR043502">
    <property type="entry name" value="DNA/RNA_pol_sf"/>
</dbReference>
<feature type="non-terminal residue" evidence="1">
    <location>
        <position position="1"/>
    </location>
</feature>
<accession>A0A085MPZ7</accession>
<evidence type="ECO:0008006" key="2">
    <source>
        <dbReference type="Google" id="ProtNLM"/>
    </source>
</evidence>
<dbReference type="SUPFAM" id="SSF56672">
    <property type="entry name" value="DNA/RNA polymerases"/>
    <property type="match status" value="1"/>
</dbReference>
<gene>
    <name evidence="1" type="ORF">M514_28528</name>
</gene>